<reference evidence="17 18" key="1">
    <citation type="submission" date="2023-01" db="EMBL/GenBank/DDBJ databases">
        <title>Minimal conservation of predation-associated metabolite biosynthetic gene clusters underscores biosynthetic potential of Myxococcota including descriptions for ten novel species: Archangium lansinium sp. nov., Myxococcus landrumus sp. nov., Nannocystis bai.</title>
        <authorList>
            <person name="Ahearne A."/>
            <person name="Stevens C."/>
            <person name="Dowd S."/>
        </authorList>
    </citation>
    <scope>NUCLEOTIDE SEQUENCE [LARGE SCALE GENOMIC DNA]</scope>
    <source>
        <strain evidence="17 18">WIWO2</strain>
    </source>
</reference>
<dbReference type="InterPro" id="IPR008207">
    <property type="entry name" value="Sig_transdc_His_kin_Hpt_dom"/>
</dbReference>
<dbReference type="RefSeq" id="WP_272103861.1">
    <property type="nucleotide sequence ID" value="NZ_JAQNDK010000006.1"/>
</dbReference>
<dbReference type="PROSITE" id="PS50851">
    <property type="entry name" value="CHEW"/>
    <property type="match status" value="1"/>
</dbReference>
<evidence type="ECO:0000256" key="1">
    <source>
        <dbReference type="ARBA" id="ARBA00000085"/>
    </source>
</evidence>
<dbReference type="SUPFAM" id="SSF55874">
    <property type="entry name" value="ATPase domain of HSP90 chaperone/DNA topoisomerase II/histidine kinase"/>
    <property type="match status" value="1"/>
</dbReference>
<evidence type="ECO:0000256" key="6">
    <source>
        <dbReference type="ARBA" id="ARBA00022679"/>
    </source>
</evidence>
<dbReference type="EC" id="2.7.13.3" evidence="2"/>
<evidence type="ECO:0000256" key="10">
    <source>
        <dbReference type="ARBA" id="ARBA00023012"/>
    </source>
</evidence>
<dbReference type="Pfam" id="PF02895">
    <property type="entry name" value="H-kinase_dim"/>
    <property type="match status" value="1"/>
</dbReference>
<dbReference type="SMART" id="SM00260">
    <property type="entry name" value="CheW"/>
    <property type="match status" value="1"/>
</dbReference>
<dbReference type="SMART" id="SM01231">
    <property type="entry name" value="H-kinase_dim"/>
    <property type="match status" value="1"/>
</dbReference>
<dbReference type="InterPro" id="IPR051315">
    <property type="entry name" value="Bact_Chemotaxis_CheA"/>
</dbReference>
<keyword evidence="5 12" id="KW-0597">Phosphoprotein</keyword>
<dbReference type="Gene3D" id="3.30.565.10">
    <property type="entry name" value="Histidine kinase-like ATPase, C-terminal domain"/>
    <property type="match status" value="1"/>
</dbReference>
<feature type="domain" description="CheW-like" evidence="15">
    <location>
        <begin position="408"/>
        <end position="539"/>
    </location>
</feature>
<dbReference type="InterPro" id="IPR005467">
    <property type="entry name" value="His_kinase_dom"/>
</dbReference>
<keyword evidence="4" id="KW-0145">Chemotaxis</keyword>
<dbReference type="InterPro" id="IPR036641">
    <property type="entry name" value="HPT_dom_sf"/>
</dbReference>
<feature type="compositionally biased region" description="Polar residues" evidence="13">
    <location>
        <begin position="136"/>
        <end position="147"/>
    </location>
</feature>
<proteinExistence type="predicted"/>
<dbReference type="PANTHER" id="PTHR43395:SF10">
    <property type="entry name" value="CHEMOTAXIS PROTEIN CHEA"/>
    <property type="match status" value="1"/>
</dbReference>
<keyword evidence="7" id="KW-0547">Nucleotide-binding</keyword>
<dbReference type="InterPro" id="IPR004358">
    <property type="entry name" value="Sig_transdc_His_kin-like_C"/>
</dbReference>
<evidence type="ECO:0000256" key="3">
    <source>
        <dbReference type="ARBA" id="ARBA00021495"/>
    </source>
</evidence>
<comment type="caution">
    <text evidence="17">The sequence shown here is derived from an EMBL/GenBank/DDBJ whole genome shotgun (WGS) entry which is preliminary data.</text>
</comment>
<dbReference type="SMART" id="SM00387">
    <property type="entry name" value="HATPase_c"/>
    <property type="match status" value="1"/>
</dbReference>
<keyword evidence="6" id="KW-0808">Transferase</keyword>
<evidence type="ECO:0000256" key="7">
    <source>
        <dbReference type="ARBA" id="ARBA00022741"/>
    </source>
</evidence>
<evidence type="ECO:0000259" key="14">
    <source>
        <dbReference type="PROSITE" id="PS50109"/>
    </source>
</evidence>
<dbReference type="PROSITE" id="PS50109">
    <property type="entry name" value="HIS_KIN"/>
    <property type="match status" value="1"/>
</dbReference>
<evidence type="ECO:0000256" key="13">
    <source>
        <dbReference type="SAM" id="MobiDB-lite"/>
    </source>
</evidence>
<dbReference type="PRINTS" id="PR00344">
    <property type="entry name" value="BCTRLSENSOR"/>
</dbReference>
<evidence type="ECO:0000256" key="2">
    <source>
        <dbReference type="ARBA" id="ARBA00012438"/>
    </source>
</evidence>
<keyword evidence="18" id="KW-1185">Reference proteome</keyword>
<comment type="catalytic activity">
    <reaction evidence="1">
        <text>ATP + protein L-histidine = ADP + protein N-phospho-L-histidine.</text>
        <dbReference type="EC" id="2.7.13.3"/>
    </reaction>
</comment>
<comment type="function">
    <text evidence="11">Involved in the transmission of sensory signals from the chemoreceptors to the flagellar motors. CheA is autophosphorylated; it can transfer its phosphate group to either CheB or CheY.</text>
</comment>
<dbReference type="Gene3D" id="1.10.287.560">
    <property type="entry name" value="Histidine kinase CheA-like, homodimeric domain"/>
    <property type="match status" value="1"/>
</dbReference>
<evidence type="ECO:0000313" key="18">
    <source>
        <dbReference type="Proteomes" id="UP001217485"/>
    </source>
</evidence>
<accession>A0ABT5CEJ0</accession>
<feature type="modified residue" description="Phosphohistidine" evidence="12">
    <location>
        <position position="48"/>
    </location>
</feature>
<keyword evidence="9" id="KW-0067">ATP-binding</keyword>
<dbReference type="EMBL" id="JAQNDK010000006">
    <property type="protein sequence ID" value="MDC0684859.1"/>
    <property type="molecule type" value="Genomic_DNA"/>
</dbReference>
<dbReference type="SMART" id="SM00073">
    <property type="entry name" value="HPT"/>
    <property type="match status" value="1"/>
</dbReference>
<dbReference type="SUPFAM" id="SSF47384">
    <property type="entry name" value="Homodimeric domain of signal transducing histidine kinase"/>
    <property type="match status" value="1"/>
</dbReference>
<dbReference type="InterPro" id="IPR004105">
    <property type="entry name" value="CheA-like_dim"/>
</dbReference>
<evidence type="ECO:0000259" key="15">
    <source>
        <dbReference type="PROSITE" id="PS50851"/>
    </source>
</evidence>
<dbReference type="Pfam" id="PF02518">
    <property type="entry name" value="HATPase_c"/>
    <property type="match status" value="1"/>
</dbReference>
<evidence type="ECO:0000256" key="4">
    <source>
        <dbReference type="ARBA" id="ARBA00022500"/>
    </source>
</evidence>
<dbReference type="InterPro" id="IPR003594">
    <property type="entry name" value="HATPase_dom"/>
</dbReference>
<dbReference type="InterPro" id="IPR002545">
    <property type="entry name" value="CheW-lke_dom"/>
</dbReference>
<feature type="compositionally biased region" description="Basic and acidic residues" evidence="13">
    <location>
        <begin position="560"/>
        <end position="573"/>
    </location>
</feature>
<dbReference type="PROSITE" id="PS50894">
    <property type="entry name" value="HPT"/>
    <property type="match status" value="1"/>
</dbReference>
<gene>
    <name evidence="17" type="ORF">POL72_44495</name>
</gene>
<feature type="region of interest" description="Disordered" evidence="13">
    <location>
        <begin position="541"/>
        <end position="573"/>
    </location>
</feature>
<name>A0ABT5CEJ0_9BACT</name>
<evidence type="ECO:0000256" key="12">
    <source>
        <dbReference type="PROSITE-ProRule" id="PRU00110"/>
    </source>
</evidence>
<dbReference type="Gene3D" id="1.20.120.160">
    <property type="entry name" value="HPT domain"/>
    <property type="match status" value="1"/>
</dbReference>
<evidence type="ECO:0000256" key="8">
    <source>
        <dbReference type="ARBA" id="ARBA00022777"/>
    </source>
</evidence>
<evidence type="ECO:0000256" key="11">
    <source>
        <dbReference type="ARBA" id="ARBA00035100"/>
    </source>
</evidence>
<dbReference type="InterPro" id="IPR037006">
    <property type="entry name" value="CheA-like_homodim_sf"/>
</dbReference>
<dbReference type="InterPro" id="IPR036061">
    <property type="entry name" value="CheW-like_dom_sf"/>
</dbReference>
<evidence type="ECO:0000256" key="9">
    <source>
        <dbReference type="ARBA" id="ARBA00022840"/>
    </source>
</evidence>
<evidence type="ECO:0000256" key="5">
    <source>
        <dbReference type="ARBA" id="ARBA00022553"/>
    </source>
</evidence>
<dbReference type="SUPFAM" id="SSF47226">
    <property type="entry name" value="Histidine-containing phosphotransfer domain, HPT domain"/>
    <property type="match status" value="1"/>
</dbReference>
<feature type="region of interest" description="Disordered" evidence="13">
    <location>
        <begin position="130"/>
        <end position="156"/>
    </location>
</feature>
<dbReference type="Pfam" id="PF01627">
    <property type="entry name" value="Hpt"/>
    <property type="match status" value="1"/>
</dbReference>
<dbReference type="CDD" id="cd00088">
    <property type="entry name" value="HPT"/>
    <property type="match status" value="1"/>
</dbReference>
<dbReference type="Gene3D" id="2.30.30.40">
    <property type="entry name" value="SH3 Domains"/>
    <property type="match status" value="1"/>
</dbReference>
<dbReference type="SUPFAM" id="SSF50341">
    <property type="entry name" value="CheW-like"/>
    <property type="match status" value="1"/>
</dbReference>
<dbReference type="InterPro" id="IPR036097">
    <property type="entry name" value="HisK_dim/P_sf"/>
</dbReference>
<evidence type="ECO:0000313" key="17">
    <source>
        <dbReference type="EMBL" id="MDC0684859.1"/>
    </source>
</evidence>
<organism evidence="17 18">
    <name type="scientific">Sorangium atrum</name>
    <dbReference type="NCBI Taxonomy" id="2995308"/>
    <lineage>
        <taxon>Bacteria</taxon>
        <taxon>Pseudomonadati</taxon>
        <taxon>Myxococcota</taxon>
        <taxon>Polyangia</taxon>
        <taxon>Polyangiales</taxon>
        <taxon>Polyangiaceae</taxon>
        <taxon>Sorangium</taxon>
    </lineage>
</organism>
<dbReference type="PANTHER" id="PTHR43395">
    <property type="entry name" value="SENSOR HISTIDINE KINASE CHEA"/>
    <property type="match status" value="1"/>
</dbReference>
<dbReference type="Proteomes" id="UP001217485">
    <property type="component" value="Unassembled WGS sequence"/>
</dbReference>
<keyword evidence="8" id="KW-0418">Kinase</keyword>
<sequence>MDAERAALMQMFAAETAEHLDELEGALLELERRPDAGHLLERIFRVAHTMKGNASSVGAHGLSELTHAAEDVIEDLHRGTLPVTGMVVSLLLETVDSARRQLAEMDGGEEPPGSTSLPAGVLERLRNARRAEREGTPSTSKGATSSAADEGNRGSGAKTVRITVEKLDCMVDLIGEVAITRNRIAREVQLAGGAVGAALRDGLEELDRLNTKLEEAIRRARMVPVGPWFRQYERAVRDLARSHGKLARLVVVHGEVEVDTAVIERLRDALTHLIRNGIDHGLEPPEVRKACGKDPRGTITLRATHEGGGIALRISDDGAGMDRARIAARASAQGRCADPGALSDSEIYGMVFEPGFSTAATVSDLSGRGMGMDVVRRRVESLEGSIGIESAAGVGTTLILRLPLTLATIEGFSVSAAGERYVIPLRAVVSCVGLPSGASAAGPGGILHVHGRALPCVRLRDLFALSGPAPVRESVVVVAHEGGQAGLVVDSLDGEGRTVIKPLGRLFRRTRGITGSTVLGDGRLALILDVDALLNDLSRGRDGGGELPPLDRRRRAPPLKAREGAMDPEGRTR</sequence>
<feature type="domain" description="Histidine kinase" evidence="14">
    <location>
        <begin position="204"/>
        <end position="406"/>
    </location>
</feature>
<dbReference type="InterPro" id="IPR036890">
    <property type="entry name" value="HATPase_C_sf"/>
</dbReference>
<dbReference type="Pfam" id="PF01584">
    <property type="entry name" value="CheW"/>
    <property type="match status" value="1"/>
</dbReference>
<feature type="domain" description="HPt" evidence="16">
    <location>
        <begin position="1"/>
        <end position="105"/>
    </location>
</feature>
<protein>
    <recommendedName>
        <fullName evidence="3">Chemotaxis protein CheA</fullName>
        <ecNumber evidence="2">2.7.13.3</ecNumber>
    </recommendedName>
</protein>
<keyword evidence="10" id="KW-0902">Two-component regulatory system</keyword>
<evidence type="ECO:0000259" key="16">
    <source>
        <dbReference type="PROSITE" id="PS50894"/>
    </source>
</evidence>